<evidence type="ECO:0000313" key="2">
    <source>
        <dbReference type="Proteomes" id="UP001500141"/>
    </source>
</evidence>
<sequence length="67" mass="7149">MLKNILNLEGVSTLGRDEQKKINGGLLNPTCIPTGQERILTSPEGQPVAINCQWNCGGQLIWGGCGI</sequence>
<accession>A0ABP8ZKW1</accession>
<evidence type="ECO:0000313" key="1">
    <source>
        <dbReference type="EMBL" id="GAA4759310.1"/>
    </source>
</evidence>
<evidence type="ECO:0008006" key="3">
    <source>
        <dbReference type="Google" id="ProtNLM"/>
    </source>
</evidence>
<dbReference type="EMBL" id="BAABIP010000007">
    <property type="protein sequence ID" value="GAA4759310.1"/>
    <property type="molecule type" value="Genomic_DNA"/>
</dbReference>
<keyword evidence="2" id="KW-1185">Reference proteome</keyword>
<dbReference type="Proteomes" id="UP001500141">
    <property type="component" value="Unassembled WGS sequence"/>
</dbReference>
<name>A0ABP8ZKW1_9FLAO</name>
<proteinExistence type="predicted"/>
<organism evidence="1 2">
    <name type="scientific">Flavobacterium hankyongi</name>
    <dbReference type="NCBI Taxonomy" id="1176532"/>
    <lineage>
        <taxon>Bacteria</taxon>
        <taxon>Pseudomonadati</taxon>
        <taxon>Bacteroidota</taxon>
        <taxon>Flavobacteriia</taxon>
        <taxon>Flavobacteriales</taxon>
        <taxon>Flavobacteriaceae</taxon>
        <taxon>Flavobacterium</taxon>
    </lineage>
</organism>
<gene>
    <name evidence="1" type="ORF">GCM10023230_04580</name>
</gene>
<reference evidence="2" key="1">
    <citation type="journal article" date="2019" name="Int. J. Syst. Evol. Microbiol.">
        <title>The Global Catalogue of Microorganisms (GCM) 10K type strain sequencing project: providing services to taxonomists for standard genome sequencing and annotation.</title>
        <authorList>
            <consortium name="The Broad Institute Genomics Platform"/>
            <consortium name="The Broad Institute Genome Sequencing Center for Infectious Disease"/>
            <person name="Wu L."/>
            <person name="Ma J."/>
        </authorList>
    </citation>
    <scope>NUCLEOTIDE SEQUENCE [LARGE SCALE GENOMIC DNA]</scope>
    <source>
        <strain evidence="2">JCM 18198</strain>
    </source>
</reference>
<comment type="caution">
    <text evidence="1">The sequence shown here is derived from an EMBL/GenBank/DDBJ whole genome shotgun (WGS) entry which is preliminary data.</text>
</comment>
<dbReference type="RefSeq" id="WP_264544351.1">
    <property type="nucleotide sequence ID" value="NZ_BAABIP010000007.1"/>
</dbReference>
<protein>
    <recommendedName>
        <fullName evidence="3">Natural product</fullName>
    </recommendedName>
</protein>